<dbReference type="InterPro" id="IPR049892">
    <property type="entry name" value="AA9"/>
</dbReference>
<dbReference type="SMART" id="SM00236">
    <property type="entry name" value="fCBD"/>
    <property type="match status" value="1"/>
</dbReference>
<evidence type="ECO:0000256" key="5">
    <source>
        <dbReference type="ARBA" id="ARBA00023001"/>
    </source>
</evidence>
<keyword evidence="7" id="KW-0186">Copper</keyword>
<keyword evidence="6" id="KW-0560">Oxidoreductase</keyword>
<comment type="caution">
    <text evidence="17">The sequence shown here is derived from an EMBL/GenBank/DDBJ whole genome shotgun (WGS) entry which is preliminary data.</text>
</comment>
<comment type="domain">
    <text evidence="13">Has a modular structure: an endo-beta-1,4-glucanase catalytic module at the N-terminus, a linker rich in serines and threonines, and a C-terminal carbohydrate-binding module (CBM).</text>
</comment>
<accession>A0A8H7DPV0</accession>
<comment type="catalytic activity">
    <reaction evidence="13">
        <text>[(1-&gt;4)-beta-D-glucosyl]n+m + reduced acceptor + O2 = 4-dehydro-beta-D-glucosyl-[(1-&gt;4)-beta-D-glucosyl]n-1 + [(1-&gt;4)-beta-D-glucosyl]m + acceptor + H2O.</text>
        <dbReference type="EC" id="1.14.99.56"/>
    </reaction>
</comment>
<keyword evidence="4 15" id="KW-0732">Signal</keyword>
<sequence length="326" mass="34056">MKSTLSVASLVFFLGSAYAHSIFQELWVNGVAQGHNVGIRVPNYNGPITDVNSNDVICNGGINPFLQPMSQAIINVPAGASVTAEWHHGGSGPDPNDASDPIDPSHKGPIIAYLAKVPSALQTDVTGLDWFKIYEDGYGPGTTWAVDRLIANKGLVTFKIPECIQDGEYLLRVELIALHGAGSYPGAQLYMECAQLRITGGGNAVPSPIAHFPGAYSGTDPGILIGIYYPPITNYIIPGPAVFKCGGTTTPTSSSVVTLPSSSSSSSVVPPVTRTSTSSAPPQSTGTVGQWGQCGGIGYTGPTTCVAGTTCTVQSDYVRHLYHQCI</sequence>
<dbReference type="GO" id="GO:0030248">
    <property type="term" value="F:cellulose binding"/>
    <property type="evidence" value="ECO:0007669"/>
    <property type="project" value="UniProtKB-UniRule"/>
</dbReference>
<dbReference type="GO" id="GO:0004497">
    <property type="term" value="F:monooxygenase activity"/>
    <property type="evidence" value="ECO:0007669"/>
    <property type="project" value="UniProtKB-KW"/>
</dbReference>
<keyword evidence="10 13" id="KW-0119">Carbohydrate metabolism</keyword>
<dbReference type="PANTHER" id="PTHR33353:SF17">
    <property type="entry name" value="ENDO-BETA-1,4-GLUCANASE D"/>
    <property type="match status" value="1"/>
</dbReference>
<keyword evidence="5 13" id="KW-0136">Cellulose degradation</keyword>
<evidence type="ECO:0000256" key="2">
    <source>
        <dbReference type="ARBA" id="ARBA00022525"/>
    </source>
</evidence>
<dbReference type="Proteomes" id="UP000623687">
    <property type="component" value="Unassembled WGS sequence"/>
</dbReference>
<evidence type="ECO:0000256" key="3">
    <source>
        <dbReference type="ARBA" id="ARBA00022723"/>
    </source>
</evidence>
<dbReference type="EMBL" id="JACETU010000005">
    <property type="protein sequence ID" value="KAF7427861.1"/>
    <property type="molecule type" value="Genomic_DNA"/>
</dbReference>
<comment type="similarity">
    <text evidence="12">Belongs to the polysaccharide monooxygenase AA9 family.</text>
</comment>
<dbReference type="Pfam" id="PF00734">
    <property type="entry name" value="CBM_1"/>
    <property type="match status" value="1"/>
</dbReference>
<keyword evidence="11 13" id="KW-0624">Polysaccharide degradation</keyword>
<evidence type="ECO:0000256" key="10">
    <source>
        <dbReference type="ARBA" id="ARBA00023277"/>
    </source>
</evidence>
<dbReference type="Gene3D" id="2.70.50.70">
    <property type="match status" value="1"/>
</dbReference>
<dbReference type="GO" id="GO:0008810">
    <property type="term" value="F:cellulase activity"/>
    <property type="evidence" value="ECO:0007669"/>
    <property type="project" value="UniProtKB-UniRule"/>
</dbReference>
<dbReference type="GO" id="GO:0005576">
    <property type="term" value="C:extracellular region"/>
    <property type="evidence" value="ECO:0007669"/>
    <property type="project" value="UniProtKB-SubCell"/>
</dbReference>
<evidence type="ECO:0000259" key="16">
    <source>
        <dbReference type="PROSITE" id="PS51164"/>
    </source>
</evidence>
<evidence type="ECO:0000256" key="4">
    <source>
        <dbReference type="ARBA" id="ARBA00022729"/>
    </source>
</evidence>
<dbReference type="InterPro" id="IPR035971">
    <property type="entry name" value="CBD_sf"/>
</dbReference>
<dbReference type="GeneID" id="59376895"/>
<reference evidence="17" key="1">
    <citation type="submission" date="2019-07" db="EMBL/GenBank/DDBJ databases">
        <authorList>
            <person name="Palmer J.M."/>
        </authorList>
    </citation>
    <scope>NUCLEOTIDE SEQUENCE</scope>
    <source>
        <strain evidence="17">PC9</strain>
    </source>
</reference>
<dbReference type="AlphaFoldDB" id="A0A8H7DPV0"/>
<evidence type="ECO:0000256" key="15">
    <source>
        <dbReference type="SAM" id="SignalP"/>
    </source>
</evidence>
<dbReference type="SUPFAM" id="SSF57180">
    <property type="entry name" value="Cellulose-binding domain"/>
    <property type="match status" value="1"/>
</dbReference>
<evidence type="ECO:0000256" key="13">
    <source>
        <dbReference type="RuleBase" id="RU368122"/>
    </source>
</evidence>
<organism evidence="17 18">
    <name type="scientific">Pleurotus ostreatus</name>
    <name type="common">Oyster mushroom</name>
    <name type="synonym">White-rot fungus</name>
    <dbReference type="NCBI Taxonomy" id="5322"/>
    <lineage>
        <taxon>Eukaryota</taxon>
        <taxon>Fungi</taxon>
        <taxon>Dikarya</taxon>
        <taxon>Basidiomycota</taxon>
        <taxon>Agaricomycotina</taxon>
        <taxon>Agaricomycetes</taxon>
        <taxon>Agaricomycetidae</taxon>
        <taxon>Agaricales</taxon>
        <taxon>Pleurotineae</taxon>
        <taxon>Pleurotaceae</taxon>
        <taxon>Pleurotus</taxon>
    </lineage>
</organism>
<keyword evidence="9 13" id="KW-1015">Disulfide bond</keyword>
<evidence type="ECO:0000256" key="6">
    <source>
        <dbReference type="ARBA" id="ARBA00023002"/>
    </source>
</evidence>
<dbReference type="InterPro" id="IPR000254">
    <property type="entry name" value="CBD"/>
</dbReference>
<evidence type="ECO:0000256" key="1">
    <source>
        <dbReference type="ARBA" id="ARBA00004613"/>
    </source>
</evidence>
<evidence type="ECO:0000256" key="11">
    <source>
        <dbReference type="ARBA" id="ARBA00023326"/>
    </source>
</evidence>
<comment type="subcellular location">
    <subcellularLocation>
        <location evidence="1 13">Secreted</location>
    </subcellularLocation>
</comment>
<feature type="compositionally biased region" description="Low complexity" evidence="14">
    <location>
        <begin position="255"/>
        <end position="282"/>
    </location>
</feature>
<feature type="domain" description="CBM1" evidence="16">
    <location>
        <begin position="286"/>
        <end position="326"/>
    </location>
</feature>
<protein>
    <recommendedName>
        <fullName evidence="13">AA9 family lytic polysaccharide monooxygenase</fullName>
        <ecNumber evidence="13">1.14.99.56</ecNumber>
    </recommendedName>
    <alternativeName>
        <fullName evidence="13">Endo-beta-1,4-glucanase</fullName>
    </alternativeName>
    <alternativeName>
        <fullName evidence="13">Glycosyl hydrolase 61 family protein</fullName>
    </alternativeName>
</protein>
<evidence type="ECO:0000256" key="9">
    <source>
        <dbReference type="ARBA" id="ARBA00023157"/>
    </source>
</evidence>
<dbReference type="OrthoDB" id="2525337at2759"/>
<name>A0A8H7DPV0_PLEOS</name>
<dbReference type="InterPro" id="IPR005103">
    <property type="entry name" value="AA9_LPMO"/>
</dbReference>
<dbReference type="PANTHER" id="PTHR33353">
    <property type="entry name" value="PUTATIVE (AFU_ORTHOLOGUE AFUA_1G12560)-RELATED"/>
    <property type="match status" value="1"/>
</dbReference>
<evidence type="ECO:0000256" key="12">
    <source>
        <dbReference type="ARBA" id="ARBA00044502"/>
    </source>
</evidence>
<gene>
    <name evidence="17" type="ORF">PC9H_007077</name>
</gene>
<feature type="signal peptide" evidence="15">
    <location>
        <begin position="1"/>
        <end position="19"/>
    </location>
</feature>
<dbReference type="RefSeq" id="XP_036630233.1">
    <property type="nucleotide sequence ID" value="XM_036776613.1"/>
</dbReference>
<proteinExistence type="inferred from homology"/>
<dbReference type="GO" id="GO:0046872">
    <property type="term" value="F:metal ion binding"/>
    <property type="evidence" value="ECO:0007669"/>
    <property type="project" value="UniProtKB-KW"/>
</dbReference>
<dbReference type="EC" id="1.14.99.56" evidence="13"/>
<evidence type="ECO:0000313" key="17">
    <source>
        <dbReference type="EMBL" id="KAF7427861.1"/>
    </source>
</evidence>
<evidence type="ECO:0000256" key="7">
    <source>
        <dbReference type="ARBA" id="ARBA00023008"/>
    </source>
</evidence>
<dbReference type="CDD" id="cd21175">
    <property type="entry name" value="LPMO_AA9"/>
    <property type="match status" value="1"/>
</dbReference>
<dbReference type="VEuPathDB" id="FungiDB:PC9H_007077"/>
<evidence type="ECO:0000256" key="14">
    <source>
        <dbReference type="SAM" id="MobiDB-lite"/>
    </source>
</evidence>
<evidence type="ECO:0000256" key="8">
    <source>
        <dbReference type="ARBA" id="ARBA00023033"/>
    </source>
</evidence>
<keyword evidence="3" id="KW-0479">Metal-binding</keyword>
<feature type="region of interest" description="Disordered" evidence="14">
    <location>
        <begin position="255"/>
        <end position="287"/>
    </location>
</feature>
<keyword evidence="18" id="KW-1185">Reference proteome</keyword>
<keyword evidence="2 13" id="KW-0964">Secreted</keyword>
<dbReference type="GO" id="GO:0030245">
    <property type="term" value="P:cellulose catabolic process"/>
    <property type="evidence" value="ECO:0007669"/>
    <property type="project" value="UniProtKB-UniRule"/>
</dbReference>
<keyword evidence="8" id="KW-0503">Monooxygenase</keyword>
<comment type="function">
    <text evidence="13">Lytic polysaccharide monooxygenase (LMPO) that depolymerizes crystalline and amorphous polysaccharides via the oxidation of scissile alpha- or beta-(1-4)-glycosidic bonds, yielding C1 and/or C4 oxidation products. Catalysis by LPMOs requires the reduction of the active-site copper from Cu(II) to Cu(I) by a reducing agent and H(2)O(2) or O(2) as a cosubstrate.</text>
</comment>
<feature type="chain" id="PRO_5034673263" description="AA9 family lytic polysaccharide monooxygenase" evidence="15">
    <location>
        <begin position="20"/>
        <end position="326"/>
    </location>
</feature>
<dbReference type="PROSITE" id="PS51164">
    <property type="entry name" value="CBM1_2"/>
    <property type="match status" value="1"/>
</dbReference>
<dbReference type="Pfam" id="PF03443">
    <property type="entry name" value="AA9"/>
    <property type="match status" value="1"/>
</dbReference>
<evidence type="ECO:0000313" key="18">
    <source>
        <dbReference type="Proteomes" id="UP000623687"/>
    </source>
</evidence>